<dbReference type="RefSeq" id="WP_170928670.1">
    <property type="nucleotide sequence ID" value="NZ_FWWU01000009.1"/>
</dbReference>
<dbReference type="STRING" id="695939.SAMN00790413_00520"/>
<gene>
    <name evidence="1" type="ORF">SAMN00790413_00520</name>
</gene>
<dbReference type="Proteomes" id="UP000192582">
    <property type="component" value="Unassembled WGS sequence"/>
</dbReference>
<evidence type="ECO:0000313" key="1">
    <source>
        <dbReference type="EMBL" id="SMB89710.1"/>
    </source>
</evidence>
<organism evidence="1 2">
    <name type="scientific">Deinococcus hopiensis KR-140</name>
    <dbReference type="NCBI Taxonomy" id="695939"/>
    <lineage>
        <taxon>Bacteria</taxon>
        <taxon>Thermotogati</taxon>
        <taxon>Deinococcota</taxon>
        <taxon>Deinococci</taxon>
        <taxon>Deinococcales</taxon>
        <taxon>Deinococcaceae</taxon>
        <taxon>Deinococcus</taxon>
    </lineage>
</organism>
<dbReference type="EMBL" id="FWWU01000009">
    <property type="protein sequence ID" value="SMB89710.1"/>
    <property type="molecule type" value="Genomic_DNA"/>
</dbReference>
<proteinExistence type="predicted"/>
<name>A0A1W1V925_9DEIO</name>
<dbReference type="AlphaFoldDB" id="A0A1W1V925"/>
<protein>
    <submittedName>
        <fullName evidence="1">Uncharacterized protein</fullName>
    </submittedName>
</protein>
<accession>A0A1W1V925</accession>
<keyword evidence="2" id="KW-1185">Reference proteome</keyword>
<evidence type="ECO:0000313" key="2">
    <source>
        <dbReference type="Proteomes" id="UP000192582"/>
    </source>
</evidence>
<reference evidence="1 2" key="1">
    <citation type="submission" date="2017-04" db="EMBL/GenBank/DDBJ databases">
        <authorList>
            <person name="Afonso C.L."/>
            <person name="Miller P.J."/>
            <person name="Scott M.A."/>
            <person name="Spackman E."/>
            <person name="Goraichik I."/>
            <person name="Dimitrov K.M."/>
            <person name="Suarez D.L."/>
            <person name="Swayne D.E."/>
        </authorList>
    </citation>
    <scope>NUCLEOTIDE SEQUENCE [LARGE SCALE GENOMIC DNA]</scope>
    <source>
        <strain evidence="1 2">KR-140</strain>
    </source>
</reference>
<sequence length="58" mass="6133">MAAEPAFAQAADLAALREAYGPILERLIFLPNGTAPAYPADGPSGRFFLKVLPPTLYA</sequence>